<dbReference type="InterPro" id="IPR014721">
    <property type="entry name" value="Ribsml_uS5_D2-typ_fold_subgr"/>
</dbReference>
<dbReference type="Proteomes" id="UP000290876">
    <property type="component" value="Chromosome"/>
</dbReference>
<evidence type="ECO:0000256" key="6">
    <source>
        <dbReference type="ARBA" id="ARBA00023016"/>
    </source>
</evidence>
<dbReference type="Gene3D" id="3.30.230.10">
    <property type="match status" value="1"/>
</dbReference>
<dbReference type="Gene3D" id="1.10.8.60">
    <property type="match status" value="1"/>
</dbReference>
<dbReference type="Pfam" id="PF22667">
    <property type="entry name" value="Lon_lid"/>
    <property type="match status" value="1"/>
</dbReference>
<dbReference type="RefSeq" id="WP_223211673.1">
    <property type="nucleotide sequence ID" value="NZ_LR215043.1"/>
</dbReference>
<dbReference type="SUPFAM" id="SSF54211">
    <property type="entry name" value="Ribosomal protein S5 domain 2-like"/>
    <property type="match status" value="1"/>
</dbReference>
<dbReference type="GO" id="GO:0004252">
    <property type="term" value="F:serine-type endopeptidase activity"/>
    <property type="evidence" value="ECO:0007669"/>
    <property type="project" value="UniProtKB-UniRule"/>
</dbReference>
<dbReference type="Pfam" id="PF00004">
    <property type="entry name" value="AAA"/>
    <property type="match status" value="1"/>
</dbReference>
<dbReference type="GO" id="GO:0006508">
    <property type="term" value="P:proteolysis"/>
    <property type="evidence" value="ECO:0007669"/>
    <property type="project" value="UniProtKB-KW"/>
</dbReference>
<keyword evidence="6" id="KW-0346">Stress response</keyword>
<dbReference type="GO" id="GO:0030163">
    <property type="term" value="P:protein catabolic process"/>
    <property type="evidence" value="ECO:0007669"/>
    <property type="project" value="InterPro"/>
</dbReference>
<dbReference type="Pfam" id="PF05362">
    <property type="entry name" value="Lon_C"/>
    <property type="match status" value="1"/>
</dbReference>
<gene>
    <name evidence="13" type="primary">MCYN0354</name>
    <name evidence="13" type="ORF">NCTC10184_00134</name>
</gene>
<keyword evidence="4 10" id="KW-0720">Serine protease</keyword>
<dbReference type="EMBL" id="LR215043">
    <property type="protein sequence ID" value="VEU77921.1"/>
    <property type="molecule type" value="Genomic_DNA"/>
</dbReference>
<dbReference type="PRINTS" id="PR00830">
    <property type="entry name" value="ENDOLAPTASE"/>
</dbReference>
<dbReference type="AlphaFoldDB" id="A0A449B9R0"/>
<feature type="compositionally biased region" description="Basic and acidic residues" evidence="11">
    <location>
        <begin position="383"/>
        <end position="402"/>
    </location>
</feature>
<evidence type="ECO:0000256" key="3">
    <source>
        <dbReference type="ARBA" id="ARBA00022801"/>
    </source>
</evidence>
<proteinExistence type="inferred from homology"/>
<reference evidence="13 14" key="1">
    <citation type="submission" date="2019-01" db="EMBL/GenBank/DDBJ databases">
        <authorList>
            <consortium name="Pathogen Informatics"/>
        </authorList>
    </citation>
    <scope>NUCLEOTIDE SEQUENCE [LARGE SCALE GENOMIC DNA]</scope>
    <source>
        <strain evidence="13 14">NCTC10184</strain>
    </source>
</reference>
<evidence type="ECO:0000313" key="13">
    <source>
        <dbReference type="EMBL" id="VEU77921.1"/>
    </source>
</evidence>
<evidence type="ECO:0000256" key="2">
    <source>
        <dbReference type="ARBA" id="ARBA00022741"/>
    </source>
</evidence>
<dbReference type="FunFam" id="3.40.50.300:FF:000021">
    <property type="entry name" value="Lon protease homolog"/>
    <property type="match status" value="1"/>
</dbReference>
<organism evidence="13 14">
    <name type="scientific">Mycoplasmopsis columbinasalis</name>
    <dbReference type="NCBI Taxonomy" id="114880"/>
    <lineage>
        <taxon>Bacteria</taxon>
        <taxon>Bacillati</taxon>
        <taxon>Mycoplasmatota</taxon>
        <taxon>Mycoplasmoidales</taxon>
        <taxon>Metamycoplasmataceae</taxon>
        <taxon>Mycoplasmopsis</taxon>
    </lineage>
</organism>
<dbReference type="Gene3D" id="1.20.5.5270">
    <property type="match status" value="1"/>
</dbReference>
<dbReference type="KEGG" id="mcob:NCTC10184_00134"/>
<feature type="compositionally biased region" description="Polar residues" evidence="11">
    <location>
        <begin position="411"/>
        <end position="423"/>
    </location>
</feature>
<dbReference type="EC" id="3.4.21.53" evidence="10"/>
<feature type="domain" description="Lon proteolytic" evidence="12">
    <location>
        <begin position="890"/>
        <end position="1073"/>
    </location>
</feature>
<dbReference type="InterPro" id="IPR003593">
    <property type="entry name" value="AAA+_ATPase"/>
</dbReference>
<dbReference type="InterPro" id="IPR003959">
    <property type="entry name" value="ATPase_AAA_core"/>
</dbReference>
<dbReference type="NCBIfam" id="TIGR00763">
    <property type="entry name" value="lon"/>
    <property type="match status" value="1"/>
</dbReference>
<dbReference type="InterPro" id="IPR020568">
    <property type="entry name" value="Ribosomal_Su5_D2-typ_SF"/>
</dbReference>
<keyword evidence="5" id="KW-0067">ATP-binding</keyword>
<feature type="active site" evidence="10">
    <location>
        <position position="979"/>
    </location>
</feature>
<keyword evidence="3 10" id="KW-0378">Hydrolase</keyword>
<comment type="function">
    <text evidence="9">ATP-dependent serine protease that mediates the selective degradation of mutant and abnormal proteins as well as certain short-lived regulatory proteins. Required for cellular homeostasis and for survival from DNA damage and developmental changes induced by stress. Degrades polypeptides processively to yield small peptide fragments that are 5 to 10 amino acids long. Binds to DNA in a double-stranded, site-specific manner.</text>
</comment>
<dbReference type="GO" id="GO:0005524">
    <property type="term" value="F:ATP binding"/>
    <property type="evidence" value="ECO:0007669"/>
    <property type="project" value="UniProtKB-KW"/>
</dbReference>
<dbReference type="CDD" id="cd19500">
    <property type="entry name" value="RecA-like_Lon"/>
    <property type="match status" value="1"/>
</dbReference>
<evidence type="ECO:0000256" key="7">
    <source>
        <dbReference type="ARBA" id="ARBA00026070"/>
    </source>
</evidence>
<feature type="active site" evidence="10">
    <location>
        <position position="1022"/>
    </location>
</feature>
<dbReference type="PANTHER" id="PTHR10046">
    <property type="entry name" value="ATP DEPENDENT LON PROTEASE FAMILY MEMBER"/>
    <property type="match status" value="1"/>
</dbReference>
<accession>A0A449B9R0</accession>
<evidence type="ECO:0000313" key="14">
    <source>
        <dbReference type="Proteomes" id="UP000290876"/>
    </source>
</evidence>
<dbReference type="GO" id="GO:0004176">
    <property type="term" value="F:ATP-dependent peptidase activity"/>
    <property type="evidence" value="ECO:0007669"/>
    <property type="project" value="UniProtKB-UniRule"/>
</dbReference>
<dbReference type="InterPro" id="IPR054594">
    <property type="entry name" value="Lon_lid"/>
</dbReference>
<evidence type="ECO:0000259" key="12">
    <source>
        <dbReference type="PROSITE" id="PS51786"/>
    </source>
</evidence>
<name>A0A449B9R0_9BACT</name>
<dbReference type="InterPro" id="IPR027417">
    <property type="entry name" value="P-loop_NTPase"/>
</dbReference>
<keyword evidence="1 10" id="KW-0645">Protease</keyword>
<protein>
    <recommendedName>
        <fullName evidence="10">endopeptidase La</fullName>
        <ecNumber evidence="10">3.4.21.53</ecNumber>
    </recommendedName>
</protein>
<evidence type="ECO:0000256" key="5">
    <source>
        <dbReference type="ARBA" id="ARBA00022840"/>
    </source>
</evidence>
<comment type="subunit">
    <text evidence="7">Homohexamer. Organized in a ring with a central cavity.</text>
</comment>
<comment type="catalytic activity">
    <reaction evidence="8 10">
        <text>Hydrolysis of proteins in presence of ATP.</text>
        <dbReference type="EC" id="3.4.21.53"/>
    </reaction>
</comment>
<evidence type="ECO:0000256" key="11">
    <source>
        <dbReference type="SAM" id="MobiDB-lite"/>
    </source>
</evidence>
<dbReference type="SMART" id="SM00382">
    <property type="entry name" value="AAA"/>
    <property type="match status" value="1"/>
</dbReference>
<evidence type="ECO:0000256" key="9">
    <source>
        <dbReference type="ARBA" id="ARBA00053875"/>
    </source>
</evidence>
<evidence type="ECO:0000256" key="8">
    <source>
        <dbReference type="ARBA" id="ARBA00050665"/>
    </source>
</evidence>
<comment type="similarity">
    <text evidence="10">Belongs to the peptidase S16 family.</text>
</comment>
<keyword evidence="2" id="KW-0547">Nucleotide-binding</keyword>
<evidence type="ECO:0000256" key="10">
    <source>
        <dbReference type="PROSITE-ProRule" id="PRU01122"/>
    </source>
</evidence>
<dbReference type="SUPFAM" id="SSF52540">
    <property type="entry name" value="P-loop containing nucleoside triphosphate hydrolases"/>
    <property type="match status" value="1"/>
</dbReference>
<dbReference type="Gene3D" id="3.40.50.300">
    <property type="entry name" value="P-loop containing nucleotide triphosphate hydrolases"/>
    <property type="match status" value="1"/>
</dbReference>
<sequence length="1083" mass="121920">MHLEQMQNNGLKVFLFDLNSPYKDGYVLCGREELTMSFPLIATGEYENASIINEVKAYNKYKKSNGGKVEKDKAIFALVLYYDSGSKQEAAKYGLSDVDYCPGTKVLKFGHLVRIEDAKKSANNKKLELQVVGRSLVIVRDLLDPNGNKITQEQFVTKATFQAIDSNYGISDPVEMENVFAKFGRFDKFISDLQTNNIYNTILEWRLKNNKINISAAEWIWILNNKLEELSIDNLPFDLENEIESFNALSFEDTILTNANDAKEKFLSQHAVLSAMMCTIACGNYERYQVLLHTSISEQLTYLDSIVKSWVSSKELPLEVVRKLVSLDFFTKVDDDPLNIRNDIKKMFDDVSQDLENKGKNTNVIDSIKTFLDQDGLDDIKDTNEKLGKDEQKAKTSKDGDKKKRSKKTTNAEQDQLNGDVTDLTKNSEAPVFVIDEELADFQKTKKQEEERKKLKNFIEMEANNKMKKNLDRSQKDFMLREKIKALKEILNENNPNATEDQDFAQLLDDPIKVQAFPESVLKLIATESDRLKQMMPGSPDANLTQVYINTLKTLPWRKVEVETLDIKRAREILDKNHYGLTEVKERVIEYLVLIINHKNLDAQNPENKDKVLVFPDDPELAVDKSLFKEVNKHTKKSQKEFNNVPILTLVGPPGTGKTSLARAIAEALNKTYIKISLGGVNDEAEIRGHRKTYVGAMPGKIIKGIQKANVSNPLVLLDEIDKMSSNSNKGDPSSAMLEALDPEQNTKFQDNYIEHEYDLSKVLFIATANYYENIPKPLIDRVEVIELSSYTISEKIKIARQHLIHDVIRQAGLPLEKFQIADDVIEHVIKNYTMEAGVRGLKRQLDKLARKIVTKIVEGETFTEFVITKAIASEFLGVPTTFDDELSKKNEVGLVNGLAWTPIGGSTLQIEVTTFPGKGSNGIKLTGSLKDVMKESATIALTYVRTNAEKFGITNFDFENTEIHIHVPEGAVPKDGPSAGITFTTALISALSNTPVPQDVAMTGEITLRGRVLNIGGLKEKSFAAFKKGIKTVFIPKGNLKDLVKIPDEVKNALTFVPVENYSEIYEAIFAKNKPKKTNKSN</sequence>
<evidence type="ECO:0000256" key="4">
    <source>
        <dbReference type="ARBA" id="ARBA00022825"/>
    </source>
</evidence>
<feature type="region of interest" description="Disordered" evidence="11">
    <location>
        <begin position="383"/>
        <end position="423"/>
    </location>
</feature>
<keyword evidence="14" id="KW-1185">Reference proteome</keyword>
<dbReference type="GO" id="GO:0016887">
    <property type="term" value="F:ATP hydrolysis activity"/>
    <property type="evidence" value="ECO:0007669"/>
    <property type="project" value="InterPro"/>
</dbReference>
<evidence type="ECO:0000256" key="1">
    <source>
        <dbReference type="ARBA" id="ARBA00022670"/>
    </source>
</evidence>
<dbReference type="InterPro" id="IPR027065">
    <property type="entry name" value="Lon_Prtase"/>
</dbReference>
<dbReference type="PROSITE" id="PS51786">
    <property type="entry name" value="LON_PROTEOLYTIC"/>
    <property type="match status" value="1"/>
</dbReference>
<dbReference type="InterPro" id="IPR004815">
    <property type="entry name" value="Lon_bac/euk-typ"/>
</dbReference>
<dbReference type="InterPro" id="IPR008269">
    <property type="entry name" value="Lon_proteolytic"/>
</dbReference>